<evidence type="ECO:0000313" key="1">
    <source>
        <dbReference type="EMBL" id="CAE7316139.1"/>
    </source>
</evidence>
<comment type="caution">
    <text evidence="1">The sequence shown here is derived from an EMBL/GenBank/DDBJ whole genome shotgun (WGS) entry which is preliminary data.</text>
</comment>
<dbReference type="EMBL" id="CAJNJA010013230">
    <property type="protein sequence ID" value="CAE7316139.1"/>
    <property type="molecule type" value="Genomic_DNA"/>
</dbReference>
<gene>
    <name evidence="1" type="ORF">SNEC2469_LOCUS7879</name>
</gene>
<organism evidence="1 2">
    <name type="scientific">Symbiodinium necroappetens</name>
    <dbReference type="NCBI Taxonomy" id="1628268"/>
    <lineage>
        <taxon>Eukaryota</taxon>
        <taxon>Sar</taxon>
        <taxon>Alveolata</taxon>
        <taxon>Dinophyceae</taxon>
        <taxon>Suessiales</taxon>
        <taxon>Symbiodiniaceae</taxon>
        <taxon>Symbiodinium</taxon>
    </lineage>
</organism>
<dbReference type="AlphaFoldDB" id="A0A812NL16"/>
<accession>A0A812NL16</accession>
<proteinExistence type="predicted"/>
<sequence length="169" mass="19304">MKRRANVYYSDLFGRSAAYEDAEVLLSARSRPKSRTGHEDHLIVHQDWSDCRTELLPGARKFGGEATPNVRKSEELHQARIFGEGDARSWQGSGKLEAVTHDNSEKIKYKDGMKPQELQQAHLRASIQSEEFYKVATNIKDWEVIELHLSGLPYDADDVRPPREHCCNP</sequence>
<dbReference type="OrthoDB" id="414959at2759"/>
<dbReference type="Proteomes" id="UP000601435">
    <property type="component" value="Unassembled WGS sequence"/>
</dbReference>
<evidence type="ECO:0000313" key="2">
    <source>
        <dbReference type="Proteomes" id="UP000601435"/>
    </source>
</evidence>
<keyword evidence="2" id="KW-1185">Reference proteome</keyword>
<name>A0A812NL16_9DINO</name>
<reference evidence="1" key="1">
    <citation type="submission" date="2021-02" db="EMBL/GenBank/DDBJ databases">
        <authorList>
            <person name="Dougan E. K."/>
            <person name="Rhodes N."/>
            <person name="Thang M."/>
            <person name="Chan C."/>
        </authorList>
    </citation>
    <scope>NUCLEOTIDE SEQUENCE</scope>
</reference>
<protein>
    <submittedName>
        <fullName evidence="1">Uncharacterized protein</fullName>
    </submittedName>
</protein>